<evidence type="ECO:0000313" key="1">
    <source>
        <dbReference type="EMBL" id="KAK9997780.1"/>
    </source>
</evidence>
<accession>A0AAW2CL60</accession>
<dbReference type="Proteomes" id="UP001459277">
    <property type="component" value="Unassembled WGS sequence"/>
</dbReference>
<keyword evidence="2" id="KW-1185">Reference proteome</keyword>
<sequence length="211" mass="24570">MEQLLQIDGAIEFFLMTATTNVDWHGSSTDIVSDRLTTVAANVNRQFGTDLDCFAVKLTWVKLRSLWETWVRATYYVPPKKVNFSTGEINIDDFAWDQLVRIVPDAEIFRRKKMISPNMVCTVFNRTPPSLAPEEFHLRHLEEAEEKEWKACMDMVLSIDALLNSLEYTMFCMSLFKNREIRRCFDLLPSKTLKYEYVIMQYNLSVASGQL</sequence>
<proteinExistence type="predicted"/>
<dbReference type="EMBL" id="JAZDWU010000006">
    <property type="protein sequence ID" value="KAK9997780.1"/>
    <property type="molecule type" value="Genomic_DNA"/>
</dbReference>
<dbReference type="AlphaFoldDB" id="A0AAW2CL60"/>
<name>A0AAW2CL60_9ROSI</name>
<gene>
    <name evidence="1" type="ORF">SO802_017383</name>
</gene>
<comment type="caution">
    <text evidence="1">The sequence shown here is derived from an EMBL/GenBank/DDBJ whole genome shotgun (WGS) entry which is preliminary data.</text>
</comment>
<organism evidence="1 2">
    <name type="scientific">Lithocarpus litseifolius</name>
    <dbReference type="NCBI Taxonomy" id="425828"/>
    <lineage>
        <taxon>Eukaryota</taxon>
        <taxon>Viridiplantae</taxon>
        <taxon>Streptophyta</taxon>
        <taxon>Embryophyta</taxon>
        <taxon>Tracheophyta</taxon>
        <taxon>Spermatophyta</taxon>
        <taxon>Magnoliopsida</taxon>
        <taxon>eudicotyledons</taxon>
        <taxon>Gunneridae</taxon>
        <taxon>Pentapetalae</taxon>
        <taxon>rosids</taxon>
        <taxon>fabids</taxon>
        <taxon>Fagales</taxon>
        <taxon>Fagaceae</taxon>
        <taxon>Lithocarpus</taxon>
    </lineage>
</organism>
<evidence type="ECO:0008006" key="3">
    <source>
        <dbReference type="Google" id="ProtNLM"/>
    </source>
</evidence>
<protein>
    <recommendedName>
        <fullName evidence="3">NR LBD domain-containing protein</fullName>
    </recommendedName>
</protein>
<evidence type="ECO:0000313" key="2">
    <source>
        <dbReference type="Proteomes" id="UP001459277"/>
    </source>
</evidence>
<reference evidence="1 2" key="1">
    <citation type="submission" date="2024-01" db="EMBL/GenBank/DDBJ databases">
        <title>A telomere-to-telomere, gap-free genome of sweet tea (Lithocarpus litseifolius).</title>
        <authorList>
            <person name="Zhou J."/>
        </authorList>
    </citation>
    <scope>NUCLEOTIDE SEQUENCE [LARGE SCALE GENOMIC DNA]</scope>
    <source>
        <strain evidence="1">Zhou-2022a</strain>
        <tissue evidence="1">Leaf</tissue>
    </source>
</reference>